<dbReference type="GO" id="GO:0005886">
    <property type="term" value="C:plasma membrane"/>
    <property type="evidence" value="ECO:0007669"/>
    <property type="project" value="TreeGrafter"/>
</dbReference>
<dbReference type="SUPFAM" id="SSF82714">
    <property type="entry name" value="Multidrug efflux transporter AcrB TolC docking domain, DN and DC subdomains"/>
    <property type="match status" value="2"/>
</dbReference>
<dbReference type="Gene3D" id="3.30.2090.10">
    <property type="entry name" value="Multidrug efflux transporter AcrB TolC docking domain, DN and DC subdomains"/>
    <property type="match status" value="2"/>
</dbReference>
<dbReference type="InterPro" id="IPR027463">
    <property type="entry name" value="AcrB_DN_DC_subdom"/>
</dbReference>
<dbReference type="Gene3D" id="1.20.1640.10">
    <property type="entry name" value="Multidrug efflux transporter AcrB transmembrane domain"/>
    <property type="match status" value="2"/>
</dbReference>
<comment type="caution">
    <text evidence="3">The sequence shown here is derived from an EMBL/GenBank/DDBJ whole genome shotgun (WGS) entry which is preliminary data.</text>
</comment>
<feature type="coiled-coil region" evidence="1">
    <location>
        <begin position="1064"/>
        <end position="1091"/>
    </location>
</feature>
<feature type="transmembrane region" description="Helical" evidence="2">
    <location>
        <begin position="362"/>
        <end position="381"/>
    </location>
</feature>
<feature type="transmembrane region" description="Helical" evidence="2">
    <location>
        <begin position="933"/>
        <end position="953"/>
    </location>
</feature>
<feature type="transmembrane region" description="Helical" evidence="2">
    <location>
        <begin position="460"/>
        <end position="482"/>
    </location>
</feature>
<dbReference type="EMBL" id="JAATLK010000001">
    <property type="protein sequence ID" value="NIZ46435.1"/>
    <property type="molecule type" value="Genomic_DNA"/>
</dbReference>
<dbReference type="AlphaFoldDB" id="A0A968GDS5"/>
<feature type="transmembrane region" description="Helical" evidence="2">
    <location>
        <begin position="388"/>
        <end position="408"/>
    </location>
</feature>
<organism evidence="3 4">
    <name type="scientific">Entomospira nematocerorum</name>
    <dbReference type="NCBI Taxonomy" id="2719987"/>
    <lineage>
        <taxon>Bacteria</taxon>
        <taxon>Pseudomonadati</taxon>
        <taxon>Spirochaetota</taxon>
        <taxon>Spirochaetia</taxon>
        <taxon>Spirochaetales</taxon>
        <taxon>Spirochaetaceae</taxon>
        <taxon>Entomospira</taxon>
    </lineage>
</organism>
<feature type="transmembrane region" description="Helical" evidence="2">
    <location>
        <begin position="565"/>
        <end position="586"/>
    </location>
</feature>
<feature type="transmembrane region" description="Helical" evidence="2">
    <location>
        <begin position="959"/>
        <end position="982"/>
    </location>
</feature>
<protein>
    <submittedName>
        <fullName evidence="3">Efflux RND transporter permease subunit</fullName>
    </submittedName>
</protein>
<keyword evidence="4" id="KW-1185">Reference proteome</keyword>
<keyword evidence="1" id="KW-0175">Coiled coil</keyword>
<evidence type="ECO:0000313" key="4">
    <source>
        <dbReference type="Proteomes" id="UP000752013"/>
    </source>
</evidence>
<evidence type="ECO:0000256" key="1">
    <source>
        <dbReference type="SAM" id="Coils"/>
    </source>
</evidence>
<feature type="transmembrane region" description="Helical" evidence="2">
    <location>
        <begin position="1003"/>
        <end position="1024"/>
    </location>
</feature>
<keyword evidence="2" id="KW-1133">Transmembrane helix</keyword>
<proteinExistence type="predicted"/>
<dbReference type="SUPFAM" id="SSF82866">
    <property type="entry name" value="Multidrug efflux transporter AcrB transmembrane domain"/>
    <property type="match status" value="2"/>
</dbReference>
<accession>A0A968GDS5</accession>
<evidence type="ECO:0000256" key="2">
    <source>
        <dbReference type="SAM" id="Phobius"/>
    </source>
</evidence>
<feature type="transmembrane region" description="Helical" evidence="2">
    <location>
        <begin position="12"/>
        <end position="32"/>
    </location>
</feature>
<feature type="transmembrane region" description="Helical" evidence="2">
    <location>
        <begin position="494"/>
        <end position="523"/>
    </location>
</feature>
<dbReference type="Pfam" id="PF00873">
    <property type="entry name" value="ACR_tran"/>
    <property type="match status" value="2"/>
</dbReference>
<keyword evidence="2" id="KW-0812">Transmembrane</keyword>
<dbReference type="SUPFAM" id="SSF82693">
    <property type="entry name" value="Multidrug efflux transporter AcrB pore domain, PN1, PN2, PC1 and PC2 subdomains"/>
    <property type="match status" value="2"/>
</dbReference>
<dbReference type="Proteomes" id="UP000752013">
    <property type="component" value="Unassembled WGS sequence"/>
</dbReference>
<dbReference type="PANTHER" id="PTHR32063:SF0">
    <property type="entry name" value="SWARMING MOTILITY PROTEIN SWRC"/>
    <property type="match status" value="1"/>
</dbReference>
<feature type="transmembrane region" description="Helical" evidence="2">
    <location>
        <begin position="414"/>
        <end position="439"/>
    </location>
</feature>
<dbReference type="Gene3D" id="3.30.70.1440">
    <property type="entry name" value="Multidrug efflux transporter AcrB pore domain"/>
    <property type="match status" value="1"/>
</dbReference>
<gene>
    <name evidence="3" type="ORF">HCT46_00635</name>
</gene>
<name>A0A968GDS5_9SPIO</name>
<dbReference type="GO" id="GO:0042910">
    <property type="term" value="F:xenobiotic transmembrane transporter activity"/>
    <property type="evidence" value="ECO:0007669"/>
    <property type="project" value="TreeGrafter"/>
</dbReference>
<feature type="transmembrane region" description="Helical" evidence="2">
    <location>
        <begin position="1036"/>
        <end position="1062"/>
    </location>
</feature>
<dbReference type="Gene3D" id="3.30.70.1320">
    <property type="entry name" value="Multidrug efflux transporter AcrB pore domain like"/>
    <property type="match status" value="1"/>
</dbReference>
<dbReference type="RefSeq" id="WP_167702902.1">
    <property type="nucleotide sequence ID" value="NZ_CP118168.1"/>
</dbReference>
<feature type="transmembrane region" description="Helical" evidence="2">
    <location>
        <begin position="900"/>
        <end position="921"/>
    </location>
</feature>
<sequence length="1092" mass="119518">MSMVKTLINKPVSVVVLSSLVLIISLFMLTLIPQELTPEMDFPTISVITRYIGAGPEEVESGITEILESAFLSISGVTEITSTSSENVSRVSINFDWDRDLDAATNDIRDKIDLVRNSLPEDADNPVIFRLNINTMIPVISMRLSGLDMSGEELKAIAEDSVVPYIEQLNGVASVDLFGGRERQVRVEVIQNRLEAYNITMSEVAQVLTAQNIQISAGSIDMEASRLLLRTAGEFSNLQDIEDVVVAYRPLLFTPATTIQGSSWASINTSVSGNGGTRMIPVRIRDIADVHYGFADAVTYSAVNGEPALILNITRQSGSNAVDIARLLRSQMPVFNDKLPNGLELEILYDTSRLTSNSIARVVESALSGLVLIIIVLLVFLRNVKSALIVSITMPLSIFTTVMFMYLFDLTLNLMSLTGLTLGVGMIVDSSIVIIENIYRYREKGVKATTAAHLGTSEMIMAITSSTLTTVAVFLPMVIFQRELEIVGVLFGDLAFTIVIALFSSLVFSVTVVPVLAGTFLAIDTPKQKPLKGIMARVDKVMERFLNWMDAKYARGIEWSLNHKFIVIFVSFGALAASIMILRSPLIGTELMPSMDSQTVEVSFELPVDSTLEATASIGRDFTKRMNEAFDSLNIGTVVNYYILTVGGSSLTGAGQPNSGTLTMVMDDEFHNRPLSSDAVQDVARQFFNYYPDVNFNFGSRGFGSGAAFELNITGNDQNQLRIISEEIATILEGIPQIREPNSDLEDGIPETIIVPNRDIIGALGLTIAGIGSEIRTNINGNAVSVYRADGDEIDIYLVLREEDRLSIRDLDRIYVNSRITGTRMPVSNLVSIEQGISPVSIVRKNQIRQATVTANAALRSDGTPYPAGLVSAAAWQAINQEYVPVDGIMLREGGGNQDFIDLIPTLIAVVFVSIILVYGIMASQFESLKDPFIIILTIATMPIGPILIYAITRQPFSTFSIIGMIMLVGIVVNTGIILVDYTNLLRKRGMALREAVIETGRLRLRPILMTTLTTVLGMIPMATATGDGTAMTKPIGITVVGGMISSSIMTLFLVPVLYYLFNQRNERRNIEKIAQERKILEERRKSLATEE</sequence>
<reference evidence="3" key="1">
    <citation type="submission" date="2020-03" db="EMBL/GenBank/DDBJ databases">
        <title>Spirochaetal bacteria isolated from arthropods constitute a novel genus Entomospira genus novum within the order Spirochaetales.</title>
        <authorList>
            <person name="Grana-Miraglia L."/>
            <person name="Sikutova S."/>
            <person name="Fingerle V."/>
            <person name="Sing A."/>
            <person name="Castillo-Ramirez S."/>
            <person name="Margos G."/>
            <person name="Rudolf I."/>
        </authorList>
    </citation>
    <scope>NUCLEOTIDE SEQUENCE</scope>
    <source>
        <strain evidence="3">BR208</strain>
    </source>
</reference>
<dbReference type="InterPro" id="IPR001036">
    <property type="entry name" value="Acrflvin-R"/>
</dbReference>
<evidence type="ECO:0000313" key="3">
    <source>
        <dbReference type="EMBL" id="NIZ46435.1"/>
    </source>
</evidence>
<keyword evidence="2" id="KW-0472">Membrane</keyword>
<dbReference type="PRINTS" id="PR00702">
    <property type="entry name" value="ACRIFLAVINRP"/>
</dbReference>
<dbReference type="Gene3D" id="3.30.70.1430">
    <property type="entry name" value="Multidrug efflux transporter AcrB pore domain"/>
    <property type="match status" value="2"/>
</dbReference>
<dbReference type="PANTHER" id="PTHR32063">
    <property type="match status" value="1"/>
</dbReference>